<accession>A0A1B7LF14</accession>
<dbReference type="PROSITE" id="PS51781">
    <property type="entry name" value="SH3B"/>
    <property type="match status" value="1"/>
</dbReference>
<dbReference type="RefSeq" id="WP_066667691.1">
    <property type="nucleotide sequence ID" value="NZ_LYVF01000137.1"/>
</dbReference>
<feature type="compositionally biased region" description="Gly residues" evidence="3">
    <location>
        <begin position="306"/>
        <end position="317"/>
    </location>
</feature>
<organism evidence="6 7">
    <name type="scientific">Desulfotomaculum copahuensis</name>
    <dbReference type="NCBI Taxonomy" id="1838280"/>
    <lineage>
        <taxon>Bacteria</taxon>
        <taxon>Bacillati</taxon>
        <taxon>Bacillota</taxon>
        <taxon>Clostridia</taxon>
        <taxon>Eubacteriales</taxon>
        <taxon>Desulfotomaculaceae</taxon>
        <taxon>Desulfotomaculum</taxon>
    </lineage>
</organism>
<feature type="domain" description="SH3b" evidence="5">
    <location>
        <begin position="166"/>
        <end position="230"/>
    </location>
</feature>
<keyword evidence="1" id="KW-0378">Hydrolase</keyword>
<dbReference type="Pfam" id="PF08239">
    <property type="entry name" value="SH3_3"/>
    <property type="match status" value="1"/>
</dbReference>
<evidence type="ECO:0000313" key="6">
    <source>
        <dbReference type="EMBL" id="OAT82246.1"/>
    </source>
</evidence>
<keyword evidence="4" id="KW-0732">Signal</keyword>
<dbReference type="CDD" id="cd02696">
    <property type="entry name" value="MurNAc-LAA"/>
    <property type="match status" value="1"/>
</dbReference>
<dbReference type="InterPro" id="IPR012854">
    <property type="entry name" value="Cu_amine_oxidase-like_N"/>
</dbReference>
<sequence length="640" mass="66036">MKLEQVKAILCRQSVVCLTAGFLCLAGPSLASAGLSTQASFVVGQSSYTAAGQTKTMDAVTFEEQNRTFVPLRYLALALGVPDKNIGWNNAANTATLSMSGTVIKLTVGSKTMQVNNQTVPMDVAPVVKKGRTYLPARYVAEAFGYRVGWSESTRTVSILPPAVSPASGQVVVKGNDVNVRSGPGTGHSVITQVNQGDRLAVLGKSSDWYQVQLPGGKTGWIVSWLVTDAPLPPDGGGQTTPGQGTDPSRGGGHLDPGSGNGQSGDGTGSGSGQTGGQSGTGSGDNGQGGQPGSNGQPPAGNGQPPAGGGQQSGGSGTVTPAANAITCLQAGQQGDTTTVTVSAGAAMSYHAFRLTAPDRLVVDLTGVQPGSQPPALAVNSATVQDVRVGYYSKNPDVTRLVFDLNQYAGYQVTPSADQKTLTIQVTVPQLSAVLRGVAIAVDAGHGGSDSGAVGPSGLYEKDVTLAVAKKVDDLLQQQGARVIMTRSDDTYVGLGERTDIANQAGADLFVSIHMNSLDNNTTYDGTATYYISQAGVNDAVYYGLASQQAEEERLQESSQLASCIQSELVKSMGLKNDGTRQANFAVLRTSLMPAVLCEVAFISNAQEDKQMTTDTFVENAAQGIVRGLSDYLALRATGR</sequence>
<dbReference type="Gene3D" id="3.40.630.40">
    <property type="entry name" value="Zn-dependent exopeptidases"/>
    <property type="match status" value="1"/>
</dbReference>
<evidence type="ECO:0000256" key="3">
    <source>
        <dbReference type="SAM" id="MobiDB-lite"/>
    </source>
</evidence>
<dbReference type="FunFam" id="3.40.630.40:FF:000005">
    <property type="entry name" value="N-acetylmuramoyl-L-alanine amidase (AmiA)"/>
    <property type="match status" value="1"/>
</dbReference>
<dbReference type="PANTHER" id="PTHR30404">
    <property type="entry name" value="N-ACETYLMURAMOYL-L-ALANINE AMIDASE"/>
    <property type="match status" value="1"/>
</dbReference>
<dbReference type="InterPro" id="IPR050695">
    <property type="entry name" value="N-acetylmuramoyl_amidase_3"/>
</dbReference>
<dbReference type="Pfam" id="PF11741">
    <property type="entry name" value="AMIN"/>
    <property type="match status" value="1"/>
</dbReference>
<dbReference type="SMART" id="SM00646">
    <property type="entry name" value="Ami_3"/>
    <property type="match status" value="1"/>
</dbReference>
<evidence type="ECO:0000256" key="4">
    <source>
        <dbReference type="SAM" id="SignalP"/>
    </source>
</evidence>
<dbReference type="InterPro" id="IPR003646">
    <property type="entry name" value="SH3-like_bac-type"/>
</dbReference>
<dbReference type="Pfam" id="PF07833">
    <property type="entry name" value="Cu_amine_oxidN1"/>
    <property type="match status" value="1"/>
</dbReference>
<dbReference type="Proteomes" id="UP000078532">
    <property type="component" value="Unassembled WGS sequence"/>
</dbReference>
<dbReference type="SMART" id="SM00287">
    <property type="entry name" value="SH3b"/>
    <property type="match status" value="1"/>
</dbReference>
<dbReference type="Gene3D" id="3.30.457.10">
    <property type="entry name" value="Copper amine oxidase-like, N-terminal domain"/>
    <property type="match status" value="1"/>
</dbReference>
<evidence type="ECO:0000313" key="7">
    <source>
        <dbReference type="Proteomes" id="UP000078532"/>
    </source>
</evidence>
<feature type="chain" id="PRO_5008596901" description="SH3b domain-containing protein" evidence="4">
    <location>
        <begin position="34"/>
        <end position="640"/>
    </location>
</feature>
<comment type="caution">
    <text evidence="6">The sequence shown here is derived from an EMBL/GenBank/DDBJ whole genome shotgun (WGS) entry which is preliminary data.</text>
</comment>
<proteinExistence type="predicted"/>
<reference evidence="6 7" key="1">
    <citation type="submission" date="2016-04" db="EMBL/GenBank/DDBJ databases">
        <authorList>
            <person name="Evans L.H."/>
            <person name="Alamgir A."/>
            <person name="Owens N."/>
            <person name="Weber N.D."/>
            <person name="Virtaneva K."/>
            <person name="Barbian K."/>
            <person name="Babar A."/>
            <person name="Rosenke K."/>
        </authorList>
    </citation>
    <scope>NUCLEOTIDE SEQUENCE [LARGE SCALE GENOMIC DNA]</scope>
    <source>
        <strain evidence="6 7">LMa1</strain>
    </source>
</reference>
<dbReference type="GO" id="GO:0030288">
    <property type="term" value="C:outer membrane-bounded periplasmic space"/>
    <property type="evidence" value="ECO:0007669"/>
    <property type="project" value="TreeGrafter"/>
</dbReference>
<feature type="compositionally biased region" description="Low complexity" evidence="3">
    <location>
        <begin position="294"/>
        <end position="305"/>
    </location>
</feature>
<feature type="signal peptide" evidence="4">
    <location>
        <begin position="1"/>
        <end position="33"/>
    </location>
</feature>
<feature type="compositionally biased region" description="Gly residues" evidence="3">
    <location>
        <begin position="250"/>
        <end position="293"/>
    </location>
</feature>
<dbReference type="InterPro" id="IPR021731">
    <property type="entry name" value="AMIN_dom"/>
</dbReference>
<dbReference type="STRING" id="1838280.A6M21_08755"/>
<dbReference type="GO" id="GO:0009253">
    <property type="term" value="P:peptidoglycan catabolic process"/>
    <property type="evidence" value="ECO:0007669"/>
    <property type="project" value="InterPro"/>
</dbReference>
<dbReference type="Gene3D" id="2.60.40.3500">
    <property type="match status" value="1"/>
</dbReference>
<dbReference type="PANTHER" id="PTHR30404:SF0">
    <property type="entry name" value="N-ACETYLMURAMOYL-L-ALANINE AMIDASE AMIC"/>
    <property type="match status" value="1"/>
</dbReference>
<protein>
    <recommendedName>
        <fullName evidence="5">SH3b domain-containing protein</fullName>
    </recommendedName>
</protein>
<evidence type="ECO:0000259" key="5">
    <source>
        <dbReference type="PROSITE" id="PS51781"/>
    </source>
</evidence>
<keyword evidence="2" id="KW-0961">Cell wall biogenesis/degradation</keyword>
<feature type="region of interest" description="Disordered" evidence="3">
    <location>
        <begin position="230"/>
        <end position="319"/>
    </location>
</feature>
<dbReference type="GO" id="GO:0008745">
    <property type="term" value="F:N-acetylmuramoyl-L-alanine amidase activity"/>
    <property type="evidence" value="ECO:0007669"/>
    <property type="project" value="InterPro"/>
</dbReference>
<dbReference type="EMBL" id="LYVF01000137">
    <property type="protein sequence ID" value="OAT82246.1"/>
    <property type="molecule type" value="Genomic_DNA"/>
</dbReference>
<dbReference type="OrthoDB" id="9813450at2"/>
<name>A0A1B7LF14_9FIRM</name>
<dbReference type="GO" id="GO:0071555">
    <property type="term" value="P:cell wall organization"/>
    <property type="evidence" value="ECO:0007669"/>
    <property type="project" value="UniProtKB-KW"/>
</dbReference>
<dbReference type="Gene3D" id="2.30.30.40">
    <property type="entry name" value="SH3 Domains"/>
    <property type="match status" value="1"/>
</dbReference>
<keyword evidence="7" id="KW-1185">Reference proteome</keyword>
<evidence type="ECO:0000256" key="1">
    <source>
        <dbReference type="ARBA" id="ARBA00022801"/>
    </source>
</evidence>
<dbReference type="CDD" id="cd00174">
    <property type="entry name" value="SH3"/>
    <property type="match status" value="1"/>
</dbReference>
<dbReference type="SUPFAM" id="SSF53187">
    <property type="entry name" value="Zn-dependent exopeptidases"/>
    <property type="match status" value="1"/>
</dbReference>
<dbReference type="Pfam" id="PF01520">
    <property type="entry name" value="Amidase_3"/>
    <property type="match status" value="1"/>
</dbReference>
<evidence type="ECO:0000256" key="2">
    <source>
        <dbReference type="ARBA" id="ARBA00023316"/>
    </source>
</evidence>
<gene>
    <name evidence="6" type="ORF">A6M21_08755</name>
</gene>
<dbReference type="InterPro" id="IPR002508">
    <property type="entry name" value="MurNAc-LAA_cat"/>
</dbReference>
<dbReference type="SUPFAM" id="SSF55383">
    <property type="entry name" value="Copper amine oxidase, domain N"/>
    <property type="match status" value="1"/>
</dbReference>
<dbReference type="InterPro" id="IPR036582">
    <property type="entry name" value="Mao_N_sf"/>
</dbReference>
<dbReference type="AlphaFoldDB" id="A0A1B7LF14"/>